<dbReference type="PANTHER" id="PTHR10797">
    <property type="entry name" value="CCR4-NOT TRANSCRIPTION COMPLEX SUBUNIT"/>
    <property type="match status" value="1"/>
</dbReference>
<evidence type="ECO:0000256" key="4">
    <source>
        <dbReference type="ARBA" id="ARBA00004496"/>
    </source>
</evidence>
<evidence type="ECO:0000256" key="2">
    <source>
        <dbReference type="ARBA" id="ARBA00001968"/>
    </source>
</evidence>
<comment type="catalytic activity">
    <reaction evidence="1">
        <text>Exonucleolytic cleavage of poly(A) to 5'-AMP.</text>
        <dbReference type="EC" id="3.1.13.4"/>
    </reaction>
</comment>
<dbReference type="GO" id="GO:0005634">
    <property type="term" value="C:nucleus"/>
    <property type="evidence" value="ECO:0007669"/>
    <property type="project" value="UniProtKB-SubCell"/>
</dbReference>
<reference evidence="18" key="1">
    <citation type="submission" date="2023-04" db="EMBL/GenBank/DDBJ databases">
        <authorList>
            <person name="Vijverberg K."/>
            <person name="Xiong W."/>
            <person name="Schranz E."/>
        </authorList>
    </citation>
    <scope>NUCLEOTIDE SEQUENCE</scope>
</reference>
<accession>A0AA35VAX4</accession>
<evidence type="ECO:0000256" key="6">
    <source>
        <dbReference type="ARBA" id="ARBA00011757"/>
    </source>
</evidence>
<keyword evidence="14" id="KW-0805">Transcription regulation</keyword>
<dbReference type="SUPFAM" id="SSF53098">
    <property type="entry name" value="Ribonuclease H-like"/>
    <property type="match status" value="1"/>
</dbReference>
<comment type="cofactor">
    <cofactor evidence="2">
        <name>a divalent metal cation</name>
        <dbReference type="ChEBI" id="CHEBI:60240"/>
    </cofactor>
</comment>
<organism evidence="18 19">
    <name type="scientific">Lactuca saligna</name>
    <name type="common">Willowleaf lettuce</name>
    <dbReference type="NCBI Taxonomy" id="75948"/>
    <lineage>
        <taxon>Eukaryota</taxon>
        <taxon>Viridiplantae</taxon>
        <taxon>Streptophyta</taxon>
        <taxon>Embryophyta</taxon>
        <taxon>Tracheophyta</taxon>
        <taxon>Spermatophyta</taxon>
        <taxon>Magnoliopsida</taxon>
        <taxon>eudicotyledons</taxon>
        <taxon>Gunneridae</taxon>
        <taxon>Pentapetalae</taxon>
        <taxon>asterids</taxon>
        <taxon>campanulids</taxon>
        <taxon>Asterales</taxon>
        <taxon>Asteraceae</taxon>
        <taxon>Cichorioideae</taxon>
        <taxon>Cichorieae</taxon>
        <taxon>Lactucinae</taxon>
        <taxon>Lactuca</taxon>
    </lineage>
</organism>
<dbReference type="GO" id="GO:0003723">
    <property type="term" value="F:RNA binding"/>
    <property type="evidence" value="ECO:0007669"/>
    <property type="project" value="UniProtKB-KW"/>
</dbReference>
<evidence type="ECO:0000256" key="17">
    <source>
        <dbReference type="ARBA" id="ARBA00025148"/>
    </source>
</evidence>
<evidence type="ECO:0000256" key="11">
    <source>
        <dbReference type="ARBA" id="ARBA00022801"/>
    </source>
</evidence>
<evidence type="ECO:0000256" key="10">
    <source>
        <dbReference type="ARBA" id="ARBA00022723"/>
    </source>
</evidence>
<comment type="function">
    <text evidence="17">Ubiquitous transcription factor required for a diverse set of processes. It is a component of the CCR4 complex involved in the control of gene expression.</text>
</comment>
<proteinExistence type="inferred from homology"/>
<evidence type="ECO:0000256" key="7">
    <source>
        <dbReference type="ARBA" id="ARBA00012161"/>
    </source>
</evidence>
<comment type="subunit">
    <text evidence="6">Component of the CCR4-NOT complex, at least composed of CRR4 and CAF1 proteins.</text>
</comment>
<keyword evidence="12" id="KW-0269">Exonuclease</keyword>
<sequence length="246" mass="27391">MSIDNLSSPTPPVLIRIVNADNLEHEFGLISSFIDKYCFVVLETEFSGVILPPAADNSGVGFRHQNSSELYYHLKKTVEAYKPIQVALTLVDANGNLPRVDTEENPSIWGFNFKDFDPARDLHAAEWIQSMEGKEVDFEKNRDYGIDSVKFAEKLMSSGLVCNTDVVTWVTFHSAYDFGYLLKMLTGLHGGLEQVAKTLKVEPAAGKVHLAGENSLLTWKVFQKIKDLCCGEIESFGGVIYGLETF</sequence>
<dbReference type="GO" id="GO:0005737">
    <property type="term" value="C:cytoplasm"/>
    <property type="evidence" value="ECO:0007669"/>
    <property type="project" value="UniProtKB-SubCell"/>
</dbReference>
<dbReference type="Gene3D" id="3.30.420.10">
    <property type="entry name" value="Ribonuclease H-like superfamily/Ribonuclease H"/>
    <property type="match status" value="2"/>
</dbReference>
<evidence type="ECO:0000256" key="16">
    <source>
        <dbReference type="ARBA" id="ARBA00023242"/>
    </source>
</evidence>
<name>A0AA35VAX4_LACSI</name>
<dbReference type="InterPro" id="IPR006941">
    <property type="entry name" value="RNase_CAF1"/>
</dbReference>
<keyword evidence="15" id="KW-0804">Transcription</keyword>
<evidence type="ECO:0000313" key="18">
    <source>
        <dbReference type="EMBL" id="CAI9268250.1"/>
    </source>
</evidence>
<dbReference type="InterPro" id="IPR039637">
    <property type="entry name" value="CNOT7/CNOT8/Pop2"/>
</dbReference>
<dbReference type="Proteomes" id="UP001177003">
    <property type="component" value="Chromosome 1"/>
</dbReference>
<dbReference type="AlphaFoldDB" id="A0AA35VAX4"/>
<dbReference type="Pfam" id="PF04857">
    <property type="entry name" value="CAF1"/>
    <property type="match status" value="1"/>
</dbReference>
<dbReference type="EC" id="3.1.13.4" evidence="7"/>
<comment type="similarity">
    <text evidence="5">Belongs to the CAF1 family.</text>
</comment>
<evidence type="ECO:0000256" key="5">
    <source>
        <dbReference type="ARBA" id="ARBA00008372"/>
    </source>
</evidence>
<dbReference type="GO" id="GO:0004535">
    <property type="term" value="F:poly(A)-specific ribonuclease activity"/>
    <property type="evidence" value="ECO:0007669"/>
    <property type="project" value="UniProtKB-EC"/>
</dbReference>
<evidence type="ECO:0000256" key="9">
    <source>
        <dbReference type="ARBA" id="ARBA00022722"/>
    </source>
</evidence>
<evidence type="ECO:0000256" key="15">
    <source>
        <dbReference type="ARBA" id="ARBA00023163"/>
    </source>
</evidence>
<keyword evidence="8" id="KW-0963">Cytoplasm</keyword>
<keyword evidence="10" id="KW-0479">Metal-binding</keyword>
<evidence type="ECO:0000256" key="13">
    <source>
        <dbReference type="ARBA" id="ARBA00022884"/>
    </source>
</evidence>
<gene>
    <name evidence="18" type="ORF">LSALG_LOCUS8684</name>
</gene>
<evidence type="ECO:0000313" key="19">
    <source>
        <dbReference type="Proteomes" id="UP001177003"/>
    </source>
</evidence>
<dbReference type="InterPro" id="IPR012337">
    <property type="entry name" value="RNaseH-like_sf"/>
</dbReference>
<keyword evidence="19" id="KW-1185">Reference proteome</keyword>
<evidence type="ECO:0000256" key="14">
    <source>
        <dbReference type="ARBA" id="ARBA00023015"/>
    </source>
</evidence>
<protein>
    <recommendedName>
        <fullName evidence="7">poly(A)-specific ribonuclease</fullName>
        <ecNumber evidence="7">3.1.13.4</ecNumber>
    </recommendedName>
</protein>
<dbReference type="EMBL" id="OX465077">
    <property type="protein sequence ID" value="CAI9268250.1"/>
    <property type="molecule type" value="Genomic_DNA"/>
</dbReference>
<evidence type="ECO:0000256" key="8">
    <source>
        <dbReference type="ARBA" id="ARBA00022490"/>
    </source>
</evidence>
<keyword evidence="11" id="KW-0378">Hydrolase</keyword>
<evidence type="ECO:0000256" key="1">
    <source>
        <dbReference type="ARBA" id="ARBA00001663"/>
    </source>
</evidence>
<evidence type="ECO:0000256" key="3">
    <source>
        <dbReference type="ARBA" id="ARBA00004123"/>
    </source>
</evidence>
<dbReference type="GO" id="GO:0046872">
    <property type="term" value="F:metal ion binding"/>
    <property type="evidence" value="ECO:0007669"/>
    <property type="project" value="UniProtKB-KW"/>
</dbReference>
<evidence type="ECO:0000256" key="12">
    <source>
        <dbReference type="ARBA" id="ARBA00022839"/>
    </source>
</evidence>
<dbReference type="GO" id="GO:0030014">
    <property type="term" value="C:CCR4-NOT complex"/>
    <property type="evidence" value="ECO:0007669"/>
    <property type="project" value="InterPro"/>
</dbReference>
<keyword evidence="16" id="KW-0539">Nucleus</keyword>
<dbReference type="InterPro" id="IPR036397">
    <property type="entry name" value="RNaseH_sf"/>
</dbReference>
<comment type="subcellular location">
    <subcellularLocation>
        <location evidence="4">Cytoplasm</location>
    </subcellularLocation>
    <subcellularLocation>
        <location evidence="3">Nucleus</location>
    </subcellularLocation>
</comment>
<keyword evidence="9" id="KW-0540">Nuclease</keyword>
<keyword evidence="13" id="KW-0694">RNA-binding</keyword>